<dbReference type="RefSeq" id="WP_054537347.1">
    <property type="nucleotide sequence ID" value="NZ_LGKP01000042.1"/>
</dbReference>
<gene>
    <name evidence="1" type="ORF">SE18_25765</name>
</gene>
<proteinExistence type="predicted"/>
<accession>A0A0N8GP60</accession>
<evidence type="ECO:0000313" key="1">
    <source>
        <dbReference type="EMBL" id="KPL79994.1"/>
    </source>
</evidence>
<evidence type="ECO:0000313" key="2">
    <source>
        <dbReference type="Proteomes" id="UP000050277"/>
    </source>
</evidence>
<dbReference type="AlphaFoldDB" id="A0A0N8GP60"/>
<name>A0A0N8GP60_9CHLR</name>
<keyword evidence="2" id="KW-1185">Reference proteome</keyword>
<protein>
    <submittedName>
        <fullName evidence="1">Uncharacterized protein</fullName>
    </submittedName>
</protein>
<reference evidence="1 2" key="1">
    <citation type="submission" date="2015-07" db="EMBL/GenBank/DDBJ databases">
        <title>Whole genome sequence of Herpetosiphon geysericola DSM 7119.</title>
        <authorList>
            <person name="Hemp J."/>
            <person name="Ward L.M."/>
            <person name="Pace L.A."/>
            <person name="Fischer W.W."/>
        </authorList>
    </citation>
    <scope>NUCLEOTIDE SEQUENCE [LARGE SCALE GENOMIC DNA]</scope>
    <source>
        <strain evidence="1 2">DSM 7119</strain>
    </source>
</reference>
<dbReference type="Proteomes" id="UP000050277">
    <property type="component" value="Unassembled WGS sequence"/>
</dbReference>
<comment type="caution">
    <text evidence="1">The sequence shown here is derived from an EMBL/GenBank/DDBJ whole genome shotgun (WGS) entry which is preliminary data.</text>
</comment>
<dbReference type="NCBIfam" id="NF038399">
    <property type="entry name" value="NH_RiPP_Os17"/>
    <property type="match status" value="1"/>
</dbReference>
<organism evidence="1 2">
    <name type="scientific">Herpetosiphon geysericola</name>
    <dbReference type="NCBI Taxonomy" id="70996"/>
    <lineage>
        <taxon>Bacteria</taxon>
        <taxon>Bacillati</taxon>
        <taxon>Chloroflexota</taxon>
        <taxon>Chloroflexia</taxon>
        <taxon>Herpetosiphonales</taxon>
        <taxon>Herpetosiphonaceae</taxon>
        <taxon>Herpetosiphon</taxon>
    </lineage>
</organism>
<dbReference type="EMBL" id="LGKP01000042">
    <property type="protein sequence ID" value="KPL79994.1"/>
    <property type="molecule type" value="Genomic_DNA"/>
</dbReference>
<dbReference type="OrthoDB" id="5398414at2"/>
<sequence length="73" mass="8147">MQSAIEQVLGRLLTDNSFRNQMMLKPQQALAGYNLGQEELDALGQLDLARWTKVENSDGRNGFPDIVGGRRTL</sequence>